<dbReference type="Pfam" id="PF04290">
    <property type="entry name" value="DctQ"/>
    <property type="match status" value="1"/>
</dbReference>
<accession>A0AAE3NTA3</accession>
<dbReference type="AlphaFoldDB" id="A0AAE3NTA3"/>
<dbReference type="Proteomes" id="UP001220964">
    <property type="component" value="Unassembled WGS sequence"/>
</dbReference>
<gene>
    <name evidence="11" type="ORF">P1J78_14815</name>
</gene>
<reference evidence="11" key="1">
    <citation type="submission" date="2023-03" db="EMBL/GenBank/DDBJ databases">
        <title>Multiphase analysis and comparison of six strains from genera Psychromarinibacter, Lutimaribacter, and Maritimibacter, including a novel species: Psychromarinibacter sediminicola sp. nov.</title>
        <authorList>
            <person name="Wang Y.-H."/>
            <person name="Ye M.-Q."/>
            <person name="Du Z.-J."/>
        </authorList>
    </citation>
    <scope>NUCLEOTIDE SEQUENCE</scope>
    <source>
        <strain evidence="11">C21-152</strain>
    </source>
</reference>
<evidence type="ECO:0000256" key="3">
    <source>
        <dbReference type="ARBA" id="ARBA00022475"/>
    </source>
</evidence>
<sequence>MKRLLDLTVNAAAWVAAAAAILMMLHVTVDVAGRTLFHAPLTGTLEIVANYHMAALAFLPLALIAREKGHIIVELFTGWMRPGPRRILDGLVGIITVAYVGVFTWKAVDVAIDKTRIRDAKEAGFGFVEVWPARWFVVAGFGLMALYVAIHVVRDLRAGLSGGDGDDTDNGAGR</sequence>
<comment type="caution">
    <text evidence="11">The sequence shown here is derived from an EMBL/GenBank/DDBJ whole genome shotgun (WGS) entry which is preliminary data.</text>
</comment>
<protein>
    <recommendedName>
        <fullName evidence="9">TRAP transporter small permease protein</fullName>
    </recommendedName>
</protein>
<evidence type="ECO:0000256" key="2">
    <source>
        <dbReference type="ARBA" id="ARBA00022448"/>
    </source>
</evidence>
<dbReference type="GO" id="GO:0005886">
    <property type="term" value="C:plasma membrane"/>
    <property type="evidence" value="ECO:0007669"/>
    <property type="project" value="UniProtKB-SubCell"/>
</dbReference>
<comment type="similarity">
    <text evidence="8 9">Belongs to the TRAP transporter small permease family.</text>
</comment>
<evidence type="ECO:0000256" key="9">
    <source>
        <dbReference type="RuleBase" id="RU369079"/>
    </source>
</evidence>
<name>A0AAE3NTA3_9RHOB</name>
<evidence type="ECO:0000259" key="10">
    <source>
        <dbReference type="Pfam" id="PF04290"/>
    </source>
</evidence>
<keyword evidence="6 9" id="KW-1133">Transmembrane helix</keyword>
<keyword evidence="12" id="KW-1185">Reference proteome</keyword>
<evidence type="ECO:0000256" key="8">
    <source>
        <dbReference type="ARBA" id="ARBA00038436"/>
    </source>
</evidence>
<keyword evidence="4 9" id="KW-0997">Cell inner membrane</keyword>
<dbReference type="PANTHER" id="PTHR35011:SF10">
    <property type="entry name" value="TRAP TRANSPORTER SMALL PERMEASE PROTEIN"/>
    <property type="match status" value="1"/>
</dbReference>
<dbReference type="GO" id="GO:0022857">
    <property type="term" value="F:transmembrane transporter activity"/>
    <property type="evidence" value="ECO:0007669"/>
    <property type="project" value="UniProtKB-UniRule"/>
</dbReference>
<proteinExistence type="inferred from homology"/>
<dbReference type="InterPro" id="IPR055348">
    <property type="entry name" value="DctQ"/>
</dbReference>
<feature type="transmembrane region" description="Helical" evidence="9">
    <location>
        <begin position="47"/>
        <end position="65"/>
    </location>
</feature>
<dbReference type="RefSeq" id="WP_275568151.1">
    <property type="nucleotide sequence ID" value="NZ_JARGYC010000039.1"/>
</dbReference>
<feature type="transmembrane region" description="Helical" evidence="9">
    <location>
        <begin position="135"/>
        <end position="153"/>
    </location>
</feature>
<evidence type="ECO:0000256" key="7">
    <source>
        <dbReference type="ARBA" id="ARBA00023136"/>
    </source>
</evidence>
<organism evidence="11 12">
    <name type="scientific">Psychromarinibacter sediminicola</name>
    <dbReference type="NCBI Taxonomy" id="3033385"/>
    <lineage>
        <taxon>Bacteria</taxon>
        <taxon>Pseudomonadati</taxon>
        <taxon>Pseudomonadota</taxon>
        <taxon>Alphaproteobacteria</taxon>
        <taxon>Rhodobacterales</taxon>
        <taxon>Paracoccaceae</taxon>
        <taxon>Psychromarinibacter</taxon>
    </lineage>
</organism>
<dbReference type="EMBL" id="JARGYC010000039">
    <property type="protein sequence ID" value="MDF0602014.1"/>
    <property type="molecule type" value="Genomic_DNA"/>
</dbReference>
<comment type="function">
    <text evidence="9">Part of the tripartite ATP-independent periplasmic (TRAP) transport system.</text>
</comment>
<keyword evidence="7 9" id="KW-0472">Membrane</keyword>
<dbReference type="PANTHER" id="PTHR35011">
    <property type="entry name" value="2,3-DIKETO-L-GULONATE TRAP TRANSPORTER SMALL PERMEASE PROTEIN YIAM"/>
    <property type="match status" value="1"/>
</dbReference>
<keyword evidence="3" id="KW-1003">Cell membrane</keyword>
<evidence type="ECO:0000313" key="12">
    <source>
        <dbReference type="Proteomes" id="UP001220964"/>
    </source>
</evidence>
<evidence type="ECO:0000256" key="4">
    <source>
        <dbReference type="ARBA" id="ARBA00022519"/>
    </source>
</evidence>
<dbReference type="InterPro" id="IPR007387">
    <property type="entry name" value="TRAP_DctQ"/>
</dbReference>
<evidence type="ECO:0000313" key="11">
    <source>
        <dbReference type="EMBL" id="MDF0602014.1"/>
    </source>
</evidence>
<keyword evidence="2 9" id="KW-0813">Transport</keyword>
<keyword evidence="5 9" id="KW-0812">Transmembrane</keyword>
<feature type="transmembrane region" description="Helical" evidence="9">
    <location>
        <begin position="86"/>
        <end position="105"/>
    </location>
</feature>
<evidence type="ECO:0000256" key="6">
    <source>
        <dbReference type="ARBA" id="ARBA00022989"/>
    </source>
</evidence>
<feature type="transmembrane region" description="Helical" evidence="9">
    <location>
        <begin position="7"/>
        <end position="27"/>
    </location>
</feature>
<comment type="subcellular location">
    <subcellularLocation>
        <location evidence="1 9">Cell inner membrane</location>
        <topology evidence="1 9">Multi-pass membrane protein</topology>
    </subcellularLocation>
</comment>
<evidence type="ECO:0000256" key="1">
    <source>
        <dbReference type="ARBA" id="ARBA00004429"/>
    </source>
</evidence>
<comment type="subunit">
    <text evidence="9">The complex comprises the extracytoplasmic solute receptor protein and the two transmembrane proteins.</text>
</comment>
<evidence type="ECO:0000256" key="5">
    <source>
        <dbReference type="ARBA" id="ARBA00022692"/>
    </source>
</evidence>
<dbReference type="GO" id="GO:0015740">
    <property type="term" value="P:C4-dicarboxylate transport"/>
    <property type="evidence" value="ECO:0007669"/>
    <property type="project" value="TreeGrafter"/>
</dbReference>
<feature type="domain" description="Tripartite ATP-independent periplasmic transporters DctQ component" evidence="10">
    <location>
        <begin position="23"/>
        <end position="157"/>
    </location>
</feature>